<dbReference type="Proteomes" id="UP001501725">
    <property type="component" value="Unassembled WGS sequence"/>
</dbReference>
<comment type="caution">
    <text evidence="1">The sequence shown here is derived from an EMBL/GenBank/DDBJ whole genome shotgun (WGS) entry which is preliminary data.</text>
</comment>
<protein>
    <submittedName>
        <fullName evidence="1">Uncharacterized protein</fullName>
    </submittedName>
</protein>
<gene>
    <name evidence="1" type="ORF">GCM10023184_43350</name>
</gene>
<proteinExistence type="predicted"/>
<evidence type="ECO:0000313" key="1">
    <source>
        <dbReference type="EMBL" id="GAA4343188.1"/>
    </source>
</evidence>
<name>A0ABP8HRL2_9BACT</name>
<dbReference type="EMBL" id="BAABGY010000016">
    <property type="protein sequence ID" value="GAA4343188.1"/>
    <property type="molecule type" value="Genomic_DNA"/>
</dbReference>
<reference evidence="2" key="1">
    <citation type="journal article" date="2019" name="Int. J. Syst. Evol. Microbiol.">
        <title>The Global Catalogue of Microorganisms (GCM) 10K type strain sequencing project: providing services to taxonomists for standard genome sequencing and annotation.</title>
        <authorList>
            <consortium name="The Broad Institute Genomics Platform"/>
            <consortium name="The Broad Institute Genome Sequencing Center for Infectious Disease"/>
            <person name="Wu L."/>
            <person name="Ma J."/>
        </authorList>
    </citation>
    <scope>NUCLEOTIDE SEQUENCE [LARGE SCALE GENOMIC DNA]</scope>
    <source>
        <strain evidence="2">JCM 17919</strain>
    </source>
</reference>
<keyword evidence="2" id="KW-1185">Reference proteome</keyword>
<accession>A0ABP8HRL2</accession>
<sequence>MALVALKAGMFPDPLATSPIDGVLFVHVKETPPGVPEKFTAVVLVPAHTVWFVGWTTDAGHCAWAVKTDVHARLSASRTFLIKQCLVPIDKNVIAVVY</sequence>
<organism evidence="1 2">
    <name type="scientific">Flaviaesturariibacter amylovorans</name>
    <dbReference type="NCBI Taxonomy" id="1084520"/>
    <lineage>
        <taxon>Bacteria</taxon>
        <taxon>Pseudomonadati</taxon>
        <taxon>Bacteroidota</taxon>
        <taxon>Chitinophagia</taxon>
        <taxon>Chitinophagales</taxon>
        <taxon>Chitinophagaceae</taxon>
        <taxon>Flaviaestuariibacter</taxon>
    </lineage>
</organism>
<evidence type="ECO:0000313" key="2">
    <source>
        <dbReference type="Proteomes" id="UP001501725"/>
    </source>
</evidence>